<sequence>MTVGAFCNRIRIVVFQFQPPRKKSSEEPQTSAAVEATAATPSVSRGESLKESSKDASQPSTSTEQPKGPIMVPGMFGALPANPNVLLPSYPVVSGSATLPHSQTWSPQFATGQCQSAQSLDQRGVQATVPFYPMPVMAPSASMPYGLSSPMMLSPYATLPSQPQNPSAQQLPTSDQNIPSSPGEGRDLTALQLSMSLDQYNQHLIRSQLDQAQQTAQVASCQVQLLRDQLTSETTARIEAQSRTHQLLNANRELLEQVQALVSRLQTLETRLAAEIQSPENLPSTSAASPPQLSGRTAARAGTAAAASLPRTPSNLARSFHEQLVAAEPKLPGPPPIDPSLPYQVFILERLFQLQTLADIRAGSLPPKANEGATDTKRRPIDDTGIRTEPESGAEDTTDYSSSDQYEKASSRRPTQERASPPLPPLDVLMSNPQVMPNLSSFFSAQPLPLNYIPSYMQYTPTNKKSDASSKVIVEDEQQAGASTSPVVQKRVKEKMSGVLREREFNRMSFNPKLRRDTTENTSGITEEAEDNPIDEASKRDERGNDEGTRPDESEDSSRRKTSGKLRQMSTFEEPTSSGHIDQPRSIESLFAEDDKDSSVITVIRPNNLDVRKRNPNLSHLITDPPPSSHLATAMYPPRKSAIPLNVCRPDSLKTQTLRALSVDVEESQPQLQGNGPIAVSGSPHANHIGFSKRKQTVIGGDGLGEMRSLQEALKQGLSTRKLIAQDDLDGMRTARRLMDVPKQKLSDPNVLARLTRSPVFKTVDGSGAGSERRQPNGALP</sequence>
<evidence type="ECO:0000256" key="2">
    <source>
        <dbReference type="SAM" id="MobiDB-lite"/>
    </source>
</evidence>
<reference evidence="3 4" key="1">
    <citation type="submission" date="2018-11" db="EMBL/GenBank/DDBJ databases">
        <authorList>
            <consortium name="Pathogen Informatics"/>
        </authorList>
    </citation>
    <scope>NUCLEOTIDE SEQUENCE [LARGE SCALE GENOMIC DNA]</scope>
</reference>
<proteinExistence type="predicted"/>
<feature type="compositionally biased region" description="Polar residues" evidence="2">
    <location>
        <begin position="278"/>
        <end position="294"/>
    </location>
</feature>
<accession>A0A3P6QRF9</accession>
<feature type="region of interest" description="Disordered" evidence="2">
    <location>
        <begin position="156"/>
        <end position="186"/>
    </location>
</feature>
<feature type="region of interest" description="Disordered" evidence="2">
    <location>
        <begin position="363"/>
        <end position="429"/>
    </location>
</feature>
<feature type="region of interest" description="Disordered" evidence="2">
    <location>
        <begin position="503"/>
        <end position="584"/>
    </location>
</feature>
<gene>
    <name evidence="3" type="ORF">ASIM_LOCUS14835</name>
</gene>
<dbReference type="Proteomes" id="UP000267096">
    <property type="component" value="Unassembled WGS sequence"/>
</dbReference>
<evidence type="ECO:0000313" key="4">
    <source>
        <dbReference type="Proteomes" id="UP000267096"/>
    </source>
</evidence>
<dbReference type="AlphaFoldDB" id="A0A3P6QRF9"/>
<feature type="compositionally biased region" description="Basic and acidic residues" evidence="2">
    <location>
        <begin position="405"/>
        <end position="416"/>
    </location>
</feature>
<feature type="region of interest" description="Disordered" evidence="2">
    <location>
        <begin position="18"/>
        <end position="69"/>
    </location>
</feature>
<dbReference type="OrthoDB" id="10030336at2759"/>
<dbReference type="EMBL" id="UYRR01031954">
    <property type="protein sequence ID" value="VDK53486.1"/>
    <property type="molecule type" value="Genomic_DNA"/>
</dbReference>
<feature type="compositionally biased region" description="Polar residues" evidence="2">
    <location>
        <begin position="55"/>
        <end position="65"/>
    </location>
</feature>
<keyword evidence="4" id="KW-1185">Reference proteome</keyword>
<feature type="region of interest" description="Disordered" evidence="2">
    <location>
        <begin position="761"/>
        <end position="781"/>
    </location>
</feature>
<evidence type="ECO:0000313" key="3">
    <source>
        <dbReference type="EMBL" id="VDK53486.1"/>
    </source>
</evidence>
<feature type="region of interest" description="Disordered" evidence="2">
    <location>
        <begin position="276"/>
        <end position="313"/>
    </location>
</feature>
<feature type="compositionally biased region" description="Polar residues" evidence="2">
    <location>
        <begin position="568"/>
        <end position="580"/>
    </location>
</feature>
<evidence type="ECO:0000256" key="1">
    <source>
        <dbReference type="SAM" id="Coils"/>
    </source>
</evidence>
<organism evidence="3 4">
    <name type="scientific">Anisakis simplex</name>
    <name type="common">Herring worm</name>
    <dbReference type="NCBI Taxonomy" id="6269"/>
    <lineage>
        <taxon>Eukaryota</taxon>
        <taxon>Metazoa</taxon>
        <taxon>Ecdysozoa</taxon>
        <taxon>Nematoda</taxon>
        <taxon>Chromadorea</taxon>
        <taxon>Rhabditida</taxon>
        <taxon>Spirurina</taxon>
        <taxon>Ascaridomorpha</taxon>
        <taxon>Ascaridoidea</taxon>
        <taxon>Anisakidae</taxon>
        <taxon>Anisakis</taxon>
        <taxon>Anisakis simplex complex</taxon>
    </lineage>
</organism>
<feature type="compositionally biased region" description="Basic and acidic residues" evidence="2">
    <location>
        <begin position="374"/>
        <end position="390"/>
    </location>
</feature>
<keyword evidence="1" id="KW-0175">Coiled coil</keyword>
<protein>
    <submittedName>
        <fullName evidence="3">Uncharacterized protein</fullName>
    </submittedName>
</protein>
<feature type="compositionally biased region" description="Basic and acidic residues" evidence="2">
    <location>
        <begin position="536"/>
        <end position="559"/>
    </location>
</feature>
<name>A0A3P6QRF9_ANISI</name>
<feature type="coiled-coil region" evidence="1">
    <location>
        <begin position="209"/>
        <end position="271"/>
    </location>
</feature>
<feature type="compositionally biased region" description="Polar residues" evidence="2">
    <location>
        <begin position="159"/>
        <end position="180"/>
    </location>
</feature>
<feature type="compositionally biased region" description="Low complexity" evidence="2">
    <location>
        <begin position="295"/>
        <end position="307"/>
    </location>
</feature>